<name>A0A1T3P7I7_9ACTN</name>
<accession>A0A1T3P7I7</accession>
<gene>
    <name evidence="1" type="ORF">B4N89_15605</name>
</gene>
<proteinExistence type="predicted"/>
<evidence type="ECO:0000313" key="1">
    <source>
        <dbReference type="EMBL" id="OPC85058.1"/>
    </source>
</evidence>
<dbReference type="RefSeq" id="WP_078979378.1">
    <property type="nucleotide sequence ID" value="NZ_MWQN01000001.1"/>
</dbReference>
<dbReference type="EMBL" id="MWQN01000001">
    <property type="protein sequence ID" value="OPC85058.1"/>
    <property type="molecule type" value="Genomic_DNA"/>
</dbReference>
<dbReference type="AlphaFoldDB" id="A0A1T3P7I7"/>
<dbReference type="STRING" id="159449.B4N89_15605"/>
<evidence type="ECO:0000313" key="2">
    <source>
        <dbReference type="Proteomes" id="UP000190037"/>
    </source>
</evidence>
<organism evidence="1 2">
    <name type="scientific">Embleya scabrispora</name>
    <dbReference type="NCBI Taxonomy" id="159449"/>
    <lineage>
        <taxon>Bacteria</taxon>
        <taxon>Bacillati</taxon>
        <taxon>Actinomycetota</taxon>
        <taxon>Actinomycetes</taxon>
        <taxon>Kitasatosporales</taxon>
        <taxon>Streptomycetaceae</taxon>
        <taxon>Embleya</taxon>
    </lineage>
</organism>
<comment type="caution">
    <text evidence="1">The sequence shown here is derived from an EMBL/GenBank/DDBJ whole genome shotgun (WGS) entry which is preliminary data.</text>
</comment>
<protein>
    <submittedName>
        <fullName evidence="1">Uncharacterized protein</fullName>
    </submittedName>
</protein>
<sequence length="62" mass="7817">MESREPRTTAAERREAEAARRRRRTLFLRELAEARELRARIQPRRARNERLRQMMRMRTFRY</sequence>
<keyword evidence="2" id="KW-1185">Reference proteome</keyword>
<reference evidence="1 2" key="1">
    <citation type="submission" date="2017-03" db="EMBL/GenBank/DDBJ databases">
        <title>Draft genome sequence of Streptomyces scabrisporus NF3, endophyte isolated from Amphipterygium adstringens.</title>
        <authorList>
            <person name="Vazquez M."/>
            <person name="Ceapa C.D."/>
            <person name="Rodriguez Luna D."/>
            <person name="Sanchez Esquivel S."/>
        </authorList>
    </citation>
    <scope>NUCLEOTIDE SEQUENCE [LARGE SCALE GENOMIC DNA]</scope>
    <source>
        <strain evidence="1 2">NF3</strain>
    </source>
</reference>
<dbReference type="Proteomes" id="UP000190037">
    <property type="component" value="Unassembled WGS sequence"/>
</dbReference>